<dbReference type="FunFam" id="3.30.310.50:FF:000003">
    <property type="entry name" value="Phosphoacetylglucosamine mutase"/>
    <property type="match status" value="1"/>
</dbReference>
<dbReference type="CDD" id="cd03086">
    <property type="entry name" value="PGM3"/>
    <property type="match status" value="1"/>
</dbReference>
<evidence type="ECO:0000256" key="1">
    <source>
        <dbReference type="ARBA" id="ARBA00000558"/>
    </source>
</evidence>
<comment type="catalytic activity">
    <reaction evidence="1 11">
        <text>N-acetyl-alpha-D-glucosamine 1-phosphate = N-acetyl-D-glucosamine 6-phosphate</text>
        <dbReference type="Rhea" id="RHEA:23804"/>
        <dbReference type="ChEBI" id="CHEBI:57513"/>
        <dbReference type="ChEBI" id="CHEBI:57776"/>
        <dbReference type="EC" id="5.4.2.3"/>
    </reaction>
</comment>
<dbReference type="PROSITE" id="PS00710">
    <property type="entry name" value="PGM_PMM"/>
    <property type="match status" value="1"/>
</dbReference>
<dbReference type="InterPro" id="IPR036900">
    <property type="entry name" value="A-D-PHexomutase_C_sf"/>
</dbReference>
<comment type="caution">
    <text evidence="19">The sequence shown here is derived from an EMBL/GenBank/DDBJ whole genome shotgun (WGS) entry which is preliminary data.</text>
</comment>
<dbReference type="EMBL" id="JALJOR010000012">
    <property type="protein sequence ID" value="KAK9807568.1"/>
    <property type="molecule type" value="Genomic_DNA"/>
</dbReference>
<dbReference type="Proteomes" id="UP001489004">
    <property type="component" value="Unassembled WGS sequence"/>
</dbReference>
<evidence type="ECO:0000313" key="20">
    <source>
        <dbReference type="Proteomes" id="UP001489004"/>
    </source>
</evidence>
<evidence type="ECO:0000256" key="10">
    <source>
        <dbReference type="ARBA" id="ARBA00032065"/>
    </source>
</evidence>
<evidence type="ECO:0000259" key="16">
    <source>
        <dbReference type="Pfam" id="PF02878"/>
    </source>
</evidence>
<evidence type="ECO:0000256" key="2">
    <source>
        <dbReference type="ARBA" id="ARBA00004865"/>
    </source>
</evidence>
<evidence type="ECO:0000313" key="19">
    <source>
        <dbReference type="EMBL" id="KAK9807568.1"/>
    </source>
</evidence>
<keyword evidence="7 11" id="KW-0460">Magnesium</keyword>
<dbReference type="InterPro" id="IPR016055">
    <property type="entry name" value="A-D-PHexomutase_a/b/a-I/II/III"/>
</dbReference>
<dbReference type="InterPro" id="IPR049022">
    <property type="entry name" value="AMG1_III"/>
</dbReference>
<comment type="cofactor">
    <cofactor evidence="11 14">
        <name>Mg(2+)</name>
        <dbReference type="ChEBI" id="CHEBI:18420"/>
    </cofactor>
    <text evidence="11 14">Binds 1 Mg(2+) ion per subunit.</text>
</comment>
<evidence type="ECO:0000256" key="4">
    <source>
        <dbReference type="ARBA" id="ARBA00012731"/>
    </source>
</evidence>
<name>A0AAW1PGG5_9CHLO</name>
<feature type="binding site" evidence="14">
    <location>
        <position position="272"/>
    </location>
    <ligand>
        <name>Mg(2+)</name>
        <dbReference type="ChEBI" id="CHEBI:18420"/>
    </ligand>
</feature>
<dbReference type="FunFam" id="3.40.120.10:FF:000013">
    <property type="entry name" value="Phosphoacetylglucosamine mutase"/>
    <property type="match status" value="1"/>
</dbReference>
<feature type="binding site" evidence="14">
    <location>
        <position position="274"/>
    </location>
    <ligand>
        <name>Mg(2+)</name>
        <dbReference type="ChEBI" id="CHEBI:18420"/>
    </ligand>
</feature>
<dbReference type="PANTHER" id="PTHR45955">
    <property type="entry name" value="PHOSPHOACETYLGLUCOSAMINE MUTASE"/>
    <property type="match status" value="1"/>
</dbReference>
<sequence>MDLSQLQAASKQYPKSPDFTPSYGTAGFRAAAALLPSTVFRCGALMAARSLKTDGVTGLVVTASHNPEADNGVKLVDPTGYMLCQEWEVYADRLANAVDPDDVLAELQKLQDSECIPSGHAEVMIAHDTRQSAAELVGAARCGVEAVGGAAVLCGLLTTPQLHWMVRQRHLGLPCSEESYFSSFLRAYEGLLRGHAASEAQVLIIDCANGVGGGKLQQLQPQLAQLGLELDLRNCGRGVLNEGCGADFVQKDRQLPLECDGVGSAARCASIDGDADRLVYFLPHGAGLRLFDGDKIAALAALFIQSLLEGLQGPSVQIGVIQTAYANGSSTQYLRDTLGCQVVITPTGVKHLHEEAVKFDIGIYFEANGHGTVLFSPDLLQRLRKLQANEPAARDLLALADLVNQAVGDAISGILLVEVALQRLNMTMAAWGSLYADLPSRQLKVTVEDRSIVTTTDAETRAMTPDGLQESLDQAVQRTPSGRAFVRPSGTEDVVRVYAEASTQEGADLLAKTVARVVYRTASGVGPAP</sequence>
<dbReference type="Gene3D" id="3.40.120.10">
    <property type="entry name" value="Alpha-D-Glucose-1,6-Bisphosphate, subunit A, domain 3"/>
    <property type="match status" value="3"/>
</dbReference>
<proteinExistence type="inferred from homology"/>
<dbReference type="PIRSF" id="PIRSF016408">
    <property type="entry name" value="PAGM"/>
    <property type="match status" value="1"/>
</dbReference>
<dbReference type="Pfam" id="PF00408">
    <property type="entry name" value="PGM_PMM_IV"/>
    <property type="match status" value="1"/>
</dbReference>
<evidence type="ECO:0000256" key="14">
    <source>
        <dbReference type="PIRSR" id="PIRSR016408-3"/>
    </source>
</evidence>
<evidence type="ECO:0000256" key="6">
    <source>
        <dbReference type="ARBA" id="ARBA00022723"/>
    </source>
</evidence>
<accession>A0AAW1PGG5</accession>
<dbReference type="GO" id="GO:0004610">
    <property type="term" value="F:phosphoacetylglucosamine mutase activity"/>
    <property type="evidence" value="ECO:0007669"/>
    <property type="project" value="UniProtKB-UniRule"/>
</dbReference>
<comment type="similarity">
    <text evidence="3 11">Belongs to the phosphohexose mutase family.</text>
</comment>
<dbReference type="SUPFAM" id="SSF55957">
    <property type="entry name" value="Phosphoglucomutase, C-terminal domain"/>
    <property type="match status" value="1"/>
</dbReference>
<dbReference type="GO" id="GO:0005975">
    <property type="term" value="P:carbohydrate metabolic process"/>
    <property type="evidence" value="ECO:0007669"/>
    <property type="project" value="InterPro"/>
</dbReference>
<evidence type="ECO:0000256" key="3">
    <source>
        <dbReference type="ARBA" id="ARBA00010231"/>
    </source>
</evidence>
<dbReference type="InterPro" id="IPR016066">
    <property type="entry name" value="A-D-PHexomutase_CS"/>
</dbReference>
<dbReference type="GO" id="GO:0006048">
    <property type="term" value="P:UDP-N-acetylglucosamine biosynthetic process"/>
    <property type="evidence" value="ECO:0007669"/>
    <property type="project" value="UniProtKB-UniRule"/>
</dbReference>
<dbReference type="Pfam" id="PF21404">
    <property type="entry name" value="AMG1_III"/>
    <property type="match status" value="1"/>
</dbReference>
<evidence type="ECO:0000259" key="18">
    <source>
        <dbReference type="Pfam" id="PF21405"/>
    </source>
</evidence>
<dbReference type="PANTHER" id="PTHR45955:SF1">
    <property type="entry name" value="PHOSPHOACETYLGLUCOSAMINE MUTASE"/>
    <property type="match status" value="1"/>
</dbReference>
<keyword evidence="8 11" id="KW-0413">Isomerase</keyword>
<dbReference type="Gene3D" id="3.30.310.50">
    <property type="entry name" value="Alpha-D-phosphohexomutase, C-terminal domain"/>
    <property type="match status" value="1"/>
</dbReference>
<keyword evidence="5" id="KW-0597">Phosphoprotein</keyword>
<feature type="binding site" evidence="14">
    <location>
        <position position="276"/>
    </location>
    <ligand>
        <name>Mg(2+)</name>
        <dbReference type="ChEBI" id="CHEBI:18420"/>
    </ligand>
</feature>
<evidence type="ECO:0000256" key="13">
    <source>
        <dbReference type="PIRSR" id="PIRSR016408-2"/>
    </source>
</evidence>
<evidence type="ECO:0000256" key="8">
    <source>
        <dbReference type="ARBA" id="ARBA00023235"/>
    </source>
</evidence>
<gene>
    <name evidence="19" type="ORF">WJX72_002994</name>
</gene>
<evidence type="ECO:0000259" key="15">
    <source>
        <dbReference type="Pfam" id="PF00408"/>
    </source>
</evidence>
<evidence type="ECO:0000256" key="5">
    <source>
        <dbReference type="ARBA" id="ARBA00022553"/>
    </source>
</evidence>
<reference evidence="19 20" key="1">
    <citation type="journal article" date="2024" name="Nat. Commun.">
        <title>Phylogenomics reveals the evolutionary origins of lichenization in chlorophyte algae.</title>
        <authorList>
            <person name="Puginier C."/>
            <person name="Libourel C."/>
            <person name="Otte J."/>
            <person name="Skaloud P."/>
            <person name="Haon M."/>
            <person name="Grisel S."/>
            <person name="Petersen M."/>
            <person name="Berrin J.G."/>
            <person name="Delaux P.M."/>
            <person name="Dal Grande F."/>
            <person name="Keller J."/>
        </authorList>
    </citation>
    <scope>NUCLEOTIDE SEQUENCE [LARGE SCALE GENOMIC DNA]</scope>
    <source>
        <strain evidence="19 20">SAG 2043</strain>
    </source>
</reference>
<protein>
    <recommendedName>
        <fullName evidence="4 11">Phosphoacetylglucosamine mutase</fullName>
        <shortName evidence="11">PAGM</shortName>
        <ecNumber evidence="4 11">5.4.2.3</ecNumber>
    </recommendedName>
    <alternativeName>
        <fullName evidence="10 11">Acetylglucosamine phosphomutase</fullName>
    </alternativeName>
    <alternativeName>
        <fullName evidence="9 11">N-acetylglucosamine-phosphate mutase</fullName>
    </alternativeName>
</protein>
<evidence type="ECO:0000256" key="11">
    <source>
        <dbReference type="PIRNR" id="PIRNR016408"/>
    </source>
</evidence>
<comment type="pathway">
    <text evidence="2 11">Nucleotide-sugar biosynthesis; UDP-N-acetyl-alpha-D-glucosamine biosynthesis; N-acetyl-alpha-D-glucosamine 1-phosphate from alpha-D-glucosamine 6-phosphate (route I): step 2/2.</text>
</comment>
<feature type="domain" description="Alpha-D-phosphohexomutase alpha/beta/alpha" evidence="16">
    <location>
        <begin position="47"/>
        <end position="85"/>
    </location>
</feature>
<dbReference type="SUPFAM" id="SSF53738">
    <property type="entry name" value="Phosphoglucomutase, first 3 domains"/>
    <property type="match status" value="4"/>
</dbReference>
<dbReference type="InterPro" id="IPR016657">
    <property type="entry name" value="PAGM"/>
</dbReference>
<evidence type="ECO:0000256" key="7">
    <source>
        <dbReference type="ARBA" id="ARBA00022842"/>
    </source>
</evidence>
<keyword evidence="20" id="KW-1185">Reference proteome</keyword>
<feature type="binding site" evidence="13">
    <location>
        <position position="496"/>
    </location>
    <ligand>
        <name>substrate</name>
    </ligand>
</feature>
<feature type="domain" description="Phosphoacetylglucosamine mutase AMG1" evidence="18">
    <location>
        <begin position="176"/>
        <end position="279"/>
    </location>
</feature>
<feature type="active site" description="Phosphoserine intermediate" evidence="12">
    <location>
        <position position="64"/>
    </location>
</feature>
<evidence type="ECO:0000256" key="12">
    <source>
        <dbReference type="PIRSR" id="PIRSR016408-1"/>
    </source>
</evidence>
<feature type="binding site" evidence="13">
    <location>
        <begin position="366"/>
        <end position="368"/>
    </location>
    <ligand>
        <name>substrate</name>
    </ligand>
</feature>
<feature type="binding site" evidence="13">
    <location>
        <begin position="487"/>
        <end position="491"/>
    </location>
    <ligand>
        <name>substrate</name>
    </ligand>
</feature>
<feature type="domain" description="Alpha-D-phosphohexomutase C-terminal" evidence="15">
    <location>
        <begin position="465"/>
        <end position="516"/>
    </location>
</feature>
<dbReference type="AlphaFoldDB" id="A0AAW1PGG5"/>
<dbReference type="GO" id="GO:0000287">
    <property type="term" value="F:magnesium ion binding"/>
    <property type="evidence" value="ECO:0007669"/>
    <property type="project" value="InterPro"/>
</dbReference>
<comment type="function">
    <text evidence="11">Interconverts GlcNAc-6-P and GlcNAc-1-P.</text>
</comment>
<feature type="domain" description="Phosphoacetylglucosamine mutase AMG1" evidence="17">
    <location>
        <begin position="292"/>
        <end position="424"/>
    </location>
</feature>
<feature type="domain" description="Alpha-D-phosphohexomutase alpha/beta/alpha" evidence="16">
    <location>
        <begin position="119"/>
        <end position="170"/>
    </location>
</feature>
<dbReference type="InterPro" id="IPR005843">
    <property type="entry name" value="A-D-PHexomutase_C"/>
</dbReference>
<evidence type="ECO:0000259" key="17">
    <source>
        <dbReference type="Pfam" id="PF21404"/>
    </source>
</evidence>
<feature type="binding site" description="via phosphate group" evidence="14">
    <location>
        <position position="64"/>
    </location>
    <ligand>
        <name>Mg(2+)</name>
        <dbReference type="ChEBI" id="CHEBI:18420"/>
    </ligand>
</feature>
<keyword evidence="6 11" id="KW-0479">Metal-binding</keyword>
<dbReference type="Pfam" id="PF02878">
    <property type="entry name" value="PGM_PMM_I"/>
    <property type="match status" value="2"/>
</dbReference>
<dbReference type="InterPro" id="IPR005844">
    <property type="entry name" value="A-D-PHexomutase_a/b/a-I"/>
</dbReference>
<dbReference type="Pfam" id="PF21405">
    <property type="entry name" value="AMG1_II"/>
    <property type="match status" value="1"/>
</dbReference>
<dbReference type="InterPro" id="IPR049023">
    <property type="entry name" value="AMG1_II"/>
</dbReference>
<dbReference type="EC" id="5.4.2.3" evidence="4 11"/>
<organism evidence="19 20">
    <name type="scientific">[Myrmecia] bisecta</name>
    <dbReference type="NCBI Taxonomy" id="41462"/>
    <lineage>
        <taxon>Eukaryota</taxon>
        <taxon>Viridiplantae</taxon>
        <taxon>Chlorophyta</taxon>
        <taxon>core chlorophytes</taxon>
        <taxon>Trebouxiophyceae</taxon>
        <taxon>Trebouxiales</taxon>
        <taxon>Trebouxiaceae</taxon>
        <taxon>Myrmecia</taxon>
    </lineage>
</organism>
<evidence type="ECO:0000256" key="9">
    <source>
        <dbReference type="ARBA" id="ARBA00031926"/>
    </source>
</evidence>